<dbReference type="AlphaFoldDB" id="A0AB72Z1U2"/>
<gene>
    <name evidence="1" type="ORF">HMPREF9003_0205</name>
</gene>
<accession>A0AB72Z1U2</accession>
<proteinExistence type="predicted"/>
<reference evidence="1 2" key="1">
    <citation type="submission" date="2010-10" db="EMBL/GenBank/DDBJ databases">
        <authorList>
            <person name="Durkin A.S."/>
            <person name="Madupu R."/>
            <person name="Torralba M."/>
            <person name="Gillis M."/>
            <person name="Methe B."/>
            <person name="Sutton G."/>
            <person name="Nelson K.E."/>
        </authorList>
    </citation>
    <scope>NUCLEOTIDE SEQUENCE [LARGE SCALE GENOMIC DNA]</scope>
    <source>
        <strain evidence="1 2">JCVIHMP022</strain>
    </source>
</reference>
<organism evidence="1 2">
    <name type="scientific">Bifidobacterium dentium JCVIHMP022</name>
    <dbReference type="NCBI Taxonomy" id="553191"/>
    <lineage>
        <taxon>Bacteria</taxon>
        <taxon>Bacillati</taxon>
        <taxon>Actinomycetota</taxon>
        <taxon>Actinomycetes</taxon>
        <taxon>Bifidobacteriales</taxon>
        <taxon>Bifidobacteriaceae</taxon>
        <taxon>Bifidobacterium</taxon>
    </lineage>
</organism>
<evidence type="ECO:0000313" key="2">
    <source>
        <dbReference type="Proteomes" id="UP000003457"/>
    </source>
</evidence>
<protein>
    <submittedName>
        <fullName evidence="1">Uncharacterized protein</fullName>
    </submittedName>
</protein>
<dbReference type="RefSeq" id="WP_003842236.1">
    <property type="nucleotide sequence ID" value="NZ_AEHJ01000011.1"/>
</dbReference>
<dbReference type="Proteomes" id="UP000003457">
    <property type="component" value="Unassembled WGS sequence"/>
</dbReference>
<comment type="caution">
    <text evidence="1">The sequence shown here is derived from an EMBL/GenBank/DDBJ whole genome shotgun (WGS) entry which is preliminary data.</text>
</comment>
<name>A0AB72Z1U2_9BIFI</name>
<sequence length="117" mass="13168">MLNVNDIPEEYVRYIALLMSEYFEMVARGEKAIIDHANGYPDVYSTLREYVASHVDDSVDATSDIWTRFPDQPNLAAETRKVYPEGGLDGWQFDATARMLTFDAIAGSLNPDREGGE</sequence>
<evidence type="ECO:0000313" key="1">
    <source>
        <dbReference type="EMBL" id="EFO78105.1"/>
    </source>
</evidence>
<dbReference type="EMBL" id="AEHJ01000011">
    <property type="protein sequence ID" value="EFO78105.1"/>
    <property type="molecule type" value="Genomic_DNA"/>
</dbReference>